<evidence type="ECO:0000256" key="3">
    <source>
        <dbReference type="ARBA" id="ARBA00022827"/>
    </source>
</evidence>
<keyword evidence="3" id="KW-0274">FAD</keyword>
<accession>A0ABP0M7Z7</accession>
<feature type="domain" description="NAD-dependent epimerase/dehydratase" evidence="6">
    <location>
        <begin position="461"/>
        <end position="665"/>
    </location>
</feature>
<dbReference type="SUPFAM" id="SSF51735">
    <property type="entry name" value="NAD(P)-binding Rossmann-fold domains"/>
    <property type="match status" value="1"/>
</dbReference>
<dbReference type="Gene3D" id="3.50.50.60">
    <property type="entry name" value="FAD/NAD(P)-binding domain"/>
    <property type="match status" value="2"/>
</dbReference>
<keyword evidence="2" id="KW-0285">Flavoprotein</keyword>
<evidence type="ECO:0000259" key="7">
    <source>
        <dbReference type="Pfam" id="PF05199"/>
    </source>
</evidence>
<proteinExistence type="inferred from homology"/>
<evidence type="ECO:0000256" key="4">
    <source>
        <dbReference type="ARBA" id="ARBA00023002"/>
    </source>
</evidence>
<evidence type="ECO:0000256" key="2">
    <source>
        <dbReference type="ARBA" id="ARBA00022630"/>
    </source>
</evidence>
<dbReference type="PANTHER" id="PTHR46056:SF12">
    <property type="entry name" value="LONG-CHAIN-ALCOHOL OXIDASE"/>
    <property type="match status" value="1"/>
</dbReference>
<dbReference type="Pfam" id="PF05199">
    <property type="entry name" value="GMC_oxred_C"/>
    <property type="match status" value="1"/>
</dbReference>
<dbReference type="InterPro" id="IPR036291">
    <property type="entry name" value="NAD(P)-bd_dom_sf"/>
</dbReference>
<evidence type="ECO:0000313" key="8">
    <source>
        <dbReference type="EMBL" id="CAK9047181.1"/>
    </source>
</evidence>
<dbReference type="SUPFAM" id="SSF51905">
    <property type="entry name" value="FAD/NAD(P)-binding domain"/>
    <property type="match status" value="1"/>
</dbReference>
<dbReference type="InterPro" id="IPR001509">
    <property type="entry name" value="Epimerase_deHydtase"/>
</dbReference>
<protein>
    <submittedName>
        <fullName evidence="8">Uncharacterized protein y4nL</fullName>
    </submittedName>
</protein>
<keyword evidence="9" id="KW-1185">Reference proteome</keyword>
<keyword evidence="4" id="KW-0560">Oxidoreductase</keyword>
<evidence type="ECO:0000313" key="9">
    <source>
        <dbReference type="Proteomes" id="UP001642464"/>
    </source>
</evidence>
<dbReference type="EMBL" id="CAXAMM010020058">
    <property type="protein sequence ID" value="CAK9047181.1"/>
    <property type="molecule type" value="Genomic_DNA"/>
</dbReference>
<feature type="domain" description="Glucose-methanol-choline oxidoreductase C-terminal" evidence="7">
    <location>
        <begin position="329"/>
        <end position="443"/>
    </location>
</feature>
<dbReference type="InterPro" id="IPR007867">
    <property type="entry name" value="GMC_OxRtase_C"/>
</dbReference>
<comment type="caution">
    <text evidence="8">The sequence shown here is derived from an EMBL/GenBank/DDBJ whole genome shotgun (WGS) entry which is preliminary data.</text>
</comment>
<dbReference type="Pfam" id="PF01370">
    <property type="entry name" value="Epimerase"/>
    <property type="match status" value="1"/>
</dbReference>
<evidence type="ECO:0000259" key="5">
    <source>
        <dbReference type="Pfam" id="PF00732"/>
    </source>
</evidence>
<dbReference type="Pfam" id="PF00732">
    <property type="entry name" value="GMC_oxred_N"/>
    <property type="match status" value="1"/>
</dbReference>
<evidence type="ECO:0000259" key="6">
    <source>
        <dbReference type="Pfam" id="PF01370"/>
    </source>
</evidence>
<evidence type="ECO:0000256" key="1">
    <source>
        <dbReference type="ARBA" id="ARBA00010790"/>
    </source>
</evidence>
<reference evidence="8 9" key="1">
    <citation type="submission" date="2024-02" db="EMBL/GenBank/DDBJ databases">
        <authorList>
            <person name="Chen Y."/>
            <person name="Shah S."/>
            <person name="Dougan E. K."/>
            <person name="Thang M."/>
            <person name="Chan C."/>
        </authorList>
    </citation>
    <scope>NUCLEOTIDE SEQUENCE [LARGE SCALE GENOMIC DNA]</scope>
</reference>
<dbReference type="Gene3D" id="3.40.50.720">
    <property type="entry name" value="NAD(P)-binding Rossmann-like Domain"/>
    <property type="match status" value="1"/>
</dbReference>
<comment type="similarity">
    <text evidence="1">Belongs to the GMC oxidoreductase family.</text>
</comment>
<dbReference type="InterPro" id="IPR036188">
    <property type="entry name" value="FAD/NAD-bd_sf"/>
</dbReference>
<organism evidence="8 9">
    <name type="scientific">Durusdinium trenchii</name>
    <dbReference type="NCBI Taxonomy" id="1381693"/>
    <lineage>
        <taxon>Eukaryota</taxon>
        <taxon>Sar</taxon>
        <taxon>Alveolata</taxon>
        <taxon>Dinophyceae</taxon>
        <taxon>Suessiales</taxon>
        <taxon>Symbiodiniaceae</taxon>
        <taxon>Durusdinium</taxon>
    </lineage>
</organism>
<feature type="domain" description="Glucose-methanol-choline oxidoreductase N-terminal" evidence="5">
    <location>
        <begin position="36"/>
        <end position="239"/>
    </location>
</feature>
<dbReference type="Proteomes" id="UP001642464">
    <property type="component" value="Unassembled WGS sequence"/>
</dbReference>
<dbReference type="InterPro" id="IPR000172">
    <property type="entry name" value="GMC_OxRdtase_N"/>
</dbReference>
<name>A0ABP0M7Z7_9DINO</name>
<dbReference type="PANTHER" id="PTHR46056">
    <property type="entry name" value="LONG-CHAIN-ALCOHOL OXIDASE"/>
    <property type="match status" value="1"/>
</dbReference>
<gene>
    <name evidence="8" type="ORF">SCF082_LOCUS26465</name>
</gene>
<sequence>MSPFGPLRDFVKFYETLTLFGGYAQLHEGAEMVQKYRAGGLNVALGRCKVTYVEGRCAGGGSEINSGLYHRTPESVVDKWRHRFQIDDLSMENLEPLFLENERDLSVSYLPGPAPPASLALKAGAEALGWDAMEVPRWYRYDAVSGEGLADESPTNVGCRQSMTETFIPRALAAGAKLVPNSRIHRLERCRNGWQLNTQQGQIVHADTVFLAAGAIGTPLLLRRSGFKRNVGNTLRLHPTVKVLAVFNRKVNHAAMGVPVHQVKGFDGDYSFGCSISSPPYLAMAMMDHPEYLHTIGHDWENMAIYYAMSTDGIGSIRPIPGYRDPFVRYQLNIAARVKLADGLRDLCRALFAAGAVSLYPSITGWGPLTDPSELSALPRPLPAARTNLMTVHVMGSCPMGETQNSTAVDSFGKVHGEKNLYINDASILGGAPGVNPQGLIKALLDGIPECTPLAIPQKNVSIRVLVRPGEESSLEEFTGRLETIVGDLTNPDDCKRFCIDSDGASLFHVAGVIHPRWAREFQLINVQGTANLLRSAIDSGVQRAVVMSSNSPLGCNPHPDHRFDEQSPFKPYMGYGKSKMQMEQLVSSARIQKQIETVLIRAPWFYGPFQPPRQRLFFEMIRDGKAPIVGGGENLRSMAYIDNLAQGLILAATHPGANGEVYWIADERPYSMNEIVSTIERLLEHEYAQVCKHTRLKLPGFTSEVAWCVDWLLQSVGLYHQKIHVLSEMNKTIACSIAKAQRELGYSPTVSLEEGMRRSLAELFGSGQKEGSDQKQNAAA</sequence>